<organism evidence="1 2">
    <name type="scientific">Enterobacillus tribolii</name>
    <dbReference type="NCBI Taxonomy" id="1487935"/>
    <lineage>
        <taxon>Bacteria</taxon>
        <taxon>Pseudomonadati</taxon>
        <taxon>Pseudomonadota</taxon>
        <taxon>Gammaproteobacteria</taxon>
        <taxon>Enterobacterales</taxon>
        <taxon>Hafniaceae</taxon>
        <taxon>Enterobacillus</taxon>
    </lineage>
</organism>
<proteinExistence type="predicted"/>
<gene>
    <name evidence="1" type="ORF">C8D90_108193</name>
</gene>
<dbReference type="AlphaFoldDB" id="A0A370QHS8"/>
<comment type="caution">
    <text evidence="1">The sequence shown here is derived from an EMBL/GenBank/DDBJ whole genome shotgun (WGS) entry which is preliminary data.</text>
</comment>
<dbReference type="OrthoDB" id="8612466at2"/>
<sequence length="129" mass="14893">MPDIYVRIYRNRMRVLNYSTGKEAEGVPDEPFTTSRLVLGQMIPAMKLLARLVKEVDRRPFIIRKFFGCYQIIIHPLEMNEGGHSQVEFRAYMDLAKSISPKGKNNYACSREEALVAEELGRVFGMDDF</sequence>
<protein>
    <submittedName>
        <fullName evidence="1">Uncharacterized protein</fullName>
    </submittedName>
</protein>
<dbReference type="Proteomes" id="UP000254848">
    <property type="component" value="Unassembled WGS sequence"/>
</dbReference>
<keyword evidence="2" id="KW-1185">Reference proteome</keyword>
<name>A0A370QHS8_9GAMM</name>
<accession>A0A370QHS8</accession>
<reference evidence="1 2" key="1">
    <citation type="submission" date="2018-07" db="EMBL/GenBank/DDBJ databases">
        <title>Genomic Encyclopedia of Type Strains, Phase IV (KMG-IV): sequencing the most valuable type-strain genomes for metagenomic binning, comparative biology and taxonomic classification.</title>
        <authorList>
            <person name="Goeker M."/>
        </authorList>
    </citation>
    <scope>NUCLEOTIDE SEQUENCE [LARGE SCALE GENOMIC DNA]</scope>
    <source>
        <strain evidence="1 2">DSM 103736</strain>
    </source>
</reference>
<evidence type="ECO:0000313" key="2">
    <source>
        <dbReference type="Proteomes" id="UP000254848"/>
    </source>
</evidence>
<dbReference type="EMBL" id="QRAP01000008">
    <property type="protein sequence ID" value="RDK87911.1"/>
    <property type="molecule type" value="Genomic_DNA"/>
</dbReference>
<evidence type="ECO:0000313" key="1">
    <source>
        <dbReference type="EMBL" id="RDK87911.1"/>
    </source>
</evidence>